<reference evidence="2" key="1">
    <citation type="submission" date="2022-02" db="EMBL/GenBank/DDBJ databases">
        <title>Polaribacter sp. MSW13, isolated from seawater.</title>
        <authorList>
            <person name="Kristyanto S."/>
            <person name="Jung J."/>
            <person name="Jeon C.O."/>
        </authorList>
    </citation>
    <scope>NUCLEOTIDE SEQUENCE</scope>
    <source>
        <strain evidence="2">MSW13</strain>
    </source>
</reference>
<organism evidence="2 3">
    <name type="scientific">Polaribacter marinus</name>
    <dbReference type="NCBI Taxonomy" id="2916838"/>
    <lineage>
        <taxon>Bacteria</taxon>
        <taxon>Pseudomonadati</taxon>
        <taxon>Bacteroidota</taxon>
        <taxon>Flavobacteriia</taxon>
        <taxon>Flavobacteriales</taxon>
        <taxon>Flavobacteriaceae</taxon>
    </lineage>
</organism>
<evidence type="ECO:0000313" key="2">
    <source>
        <dbReference type="EMBL" id="MCI2230408.1"/>
    </source>
</evidence>
<evidence type="ECO:0000313" key="3">
    <source>
        <dbReference type="Proteomes" id="UP001139369"/>
    </source>
</evidence>
<comment type="caution">
    <text evidence="2">The sequence shown here is derived from an EMBL/GenBank/DDBJ whole genome shotgun (WGS) entry which is preliminary data.</text>
</comment>
<protein>
    <submittedName>
        <fullName evidence="2">Uncharacterized protein</fullName>
    </submittedName>
</protein>
<feature type="signal peptide" evidence="1">
    <location>
        <begin position="1"/>
        <end position="19"/>
    </location>
</feature>
<name>A0A9X1VRA3_9FLAO</name>
<dbReference type="Proteomes" id="UP001139369">
    <property type="component" value="Unassembled WGS sequence"/>
</dbReference>
<evidence type="ECO:0000256" key="1">
    <source>
        <dbReference type="SAM" id="SignalP"/>
    </source>
</evidence>
<dbReference type="AlphaFoldDB" id="A0A9X1VRA3"/>
<sequence length="92" mass="10604">MKKLFFILAFMLIGTVTFANNLKTESKEKIEIIKKKNFNSEKVIRVTLKNGVLFCEELHIVYFNGERIGEFWVETQGVNGPCGITLHMVEVH</sequence>
<gene>
    <name evidence="2" type="ORF">MC378_14610</name>
</gene>
<keyword evidence="1" id="KW-0732">Signal</keyword>
<accession>A0A9X1VRA3</accession>
<keyword evidence="3" id="KW-1185">Reference proteome</keyword>
<proteinExistence type="predicted"/>
<dbReference type="RefSeq" id="WP_242179515.1">
    <property type="nucleotide sequence ID" value="NZ_JAKQYM010000019.1"/>
</dbReference>
<dbReference type="EMBL" id="JAKQYM010000019">
    <property type="protein sequence ID" value="MCI2230408.1"/>
    <property type="molecule type" value="Genomic_DNA"/>
</dbReference>
<feature type="chain" id="PRO_5040989726" evidence="1">
    <location>
        <begin position="20"/>
        <end position="92"/>
    </location>
</feature>